<evidence type="ECO:0000313" key="2">
    <source>
        <dbReference type="EMBL" id="KDR69259.1"/>
    </source>
</evidence>
<keyword evidence="3" id="KW-1185">Reference proteome</keyword>
<organism evidence="2 3">
    <name type="scientific">Galerina marginata (strain CBS 339.88)</name>
    <dbReference type="NCBI Taxonomy" id="685588"/>
    <lineage>
        <taxon>Eukaryota</taxon>
        <taxon>Fungi</taxon>
        <taxon>Dikarya</taxon>
        <taxon>Basidiomycota</taxon>
        <taxon>Agaricomycotina</taxon>
        <taxon>Agaricomycetes</taxon>
        <taxon>Agaricomycetidae</taxon>
        <taxon>Agaricales</taxon>
        <taxon>Agaricineae</taxon>
        <taxon>Strophariaceae</taxon>
        <taxon>Galerina</taxon>
    </lineage>
</organism>
<feature type="chain" id="PRO_5001646059" description="Secreted protein" evidence="1">
    <location>
        <begin position="22"/>
        <end position="76"/>
    </location>
</feature>
<reference evidence="3" key="1">
    <citation type="journal article" date="2014" name="Proc. Natl. Acad. Sci. U.S.A.">
        <title>Extensive sampling of basidiomycete genomes demonstrates inadequacy of the white-rot/brown-rot paradigm for wood decay fungi.</title>
        <authorList>
            <person name="Riley R."/>
            <person name="Salamov A.A."/>
            <person name="Brown D.W."/>
            <person name="Nagy L.G."/>
            <person name="Floudas D."/>
            <person name="Held B.W."/>
            <person name="Levasseur A."/>
            <person name="Lombard V."/>
            <person name="Morin E."/>
            <person name="Otillar R."/>
            <person name="Lindquist E.A."/>
            <person name="Sun H."/>
            <person name="LaButti K.M."/>
            <person name="Schmutz J."/>
            <person name="Jabbour D."/>
            <person name="Luo H."/>
            <person name="Baker S.E."/>
            <person name="Pisabarro A.G."/>
            <person name="Walton J.D."/>
            <person name="Blanchette R.A."/>
            <person name="Henrissat B."/>
            <person name="Martin F."/>
            <person name="Cullen D."/>
            <person name="Hibbett D.S."/>
            <person name="Grigoriev I.V."/>
        </authorList>
    </citation>
    <scope>NUCLEOTIDE SEQUENCE [LARGE SCALE GENOMIC DNA]</scope>
    <source>
        <strain evidence="3">CBS 339.88</strain>
    </source>
</reference>
<dbReference type="Proteomes" id="UP000027222">
    <property type="component" value="Unassembled WGS sequence"/>
</dbReference>
<dbReference type="HOGENOM" id="CLU_2654667_0_0_1"/>
<feature type="signal peptide" evidence="1">
    <location>
        <begin position="1"/>
        <end position="21"/>
    </location>
</feature>
<evidence type="ECO:0000313" key="3">
    <source>
        <dbReference type="Proteomes" id="UP000027222"/>
    </source>
</evidence>
<proteinExistence type="predicted"/>
<evidence type="ECO:0000256" key="1">
    <source>
        <dbReference type="SAM" id="SignalP"/>
    </source>
</evidence>
<dbReference type="EMBL" id="KL142403">
    <property type="protein sequence ID" value="KDR69259.1"/>
    <property type="molecule type" value="Genomic_DNA"/>
</dbReference>
<keyword evidence="1" id="KW-0732">Signal</keyword>
<accession>A0A067SNG3</accession>
<protein>
    <recommendedName>
        <fullName evidence="4">Secreted protein</fullName>
    </recommendedName>
</protein>
<sequence>MSRLSRLYLALPTLWVHRGLGLKIHASEFCNCNSHSGAEPSYPPTSALSTTNVSDDTANELSRWSDIRMRINSTAQ</sequence>
<gene>
    <name evidence="2" type="ORF">GALMADRAFT_230767</name>
</gene>
<evidence type="ECO:0008006" key="4">
    <source>
        <dbReference type="Google" id="ProtNLM"/>
    </source>
</evidence>
<name>A0A067SNG3_GALM3</name>
<dbReference type="AlphaFoldDB" id="A0A067SNG3"/>